<keyword evidence="8" id="KW-0812">Transmembrane</keyword>
<evidence type="ECO:0000256" key="2">
    <source>
        <dbReference type="ARBA" id="ARBA00022475"/>
    </source>
</evidence>
<evidence type="ECO:0000313" key="10">
    <source>
        <dbReference type="Ensembl" id="ENSFHEP00000023686.1"/>
    </source>
</evidence>
<dbReference type="CDD" id="cd00099">
    <property type="entry name" value="IgV"/>
    <property type="match status" value="1"/>
</dbReference>
<dbReference type="SMART" id="SM00406">
    <property type="entry name" value="IGv"/>
    <property type="match status" value="2"/>
</dbReference>
<dbReference type="GO" id="GO:0002376">
    <property type="term" value="P:immune system process"/>
    <property type="evidence" value="ECO:0007669"/>
    <property type="project" value="UniProtKB-KW"/>
</dbReference>
<evidence type="ECO:0000256" key="1">
    <source>
        <dbReference type="ARBA" id="ARBA00004236"/>
    </source>
</evidence>
<keyword evidence="11" id="KW-1185">Reference proteome</keyword>
<proteinExistence type="predicted"/>
<sequence length="326" mass="36640">MKTQSRINRNRHCDTYVMLSGATHLTSYSSVHQESSFISAHIGDKVTLQCFYDGDDSAWIFWYKQSLGHKPKLISSFYIYGTKRKLYNEFNNPRFQISTKNYTHSLTILDLHISDSATYYCAVNYAKVLTFAEGTVVRVIGSGSNIQLLVNQPEYESIQPGGSVTLNCTVQPGSCDGEHSVYWFKDSEESQPGLIYKHGTKNQCTTNPYIQTPSCVYNLAMKNLNASHVGTYYCAVATCGHITFGNGTTLHFSGGSYFNSNVSMYFCVGSLFGSLITLLIVLLIVIIKKKTERIHYQATGKVKINCHLFCSYLKVFLIHKTVPFQN</sequence>
<evidence type="ECO:0000256" key="8">
    <source>
        <dbReference type="SAM" id="Phobius"/>
    </source>
</evidence>
<dbReference type="GO" id="GO:0009617">
    <property type="term" value="P:response to bacterium"/>
    <property type="evidence" value="ECO:0007669"/>
    <property type="project" value="TreeGrafter"/>
</dbReference>
<dbReference type="InterPro" id="IPR052051">
    <property type="entry name" value="TCR_complex_component"/>
</dbReference>
<keyword evidence="6" id="KW-1015">Disulfide bond</keyword>
<evidence type="ECO:0000313" key="11">
    <source>
        <dbReference type="Proteomes" id="UP000265000"/>
    </source>
</evidence>
<dbReference type="GO" id="GO:0005886">
    <property type="term" value="C:plasma membrane"/>
    <property type="evidence" value="ECO:0007669"/>
    <property type="project" value="UniProtKB-SubCell"/>
</dbReference>
<dbReference type="Pfam" id="PF07686">
    <property type="entry name" value="V-set"/>
    <property type="match status" value="2"/>
</dbReference>
<dbReference type="InterPro" id="IPR013783">
    <property type="entry name" value="Ig-like_fold"/>
</dbReference>
<dbReference type="SMART" id="SM00409">
    <property type="entry name" value="IG"/>
    <property type="match status" value="2"/>
</dbReference>
<evidence type="ECO:0000256" key="3">
    <source>
        <dbReference type="ARBA" id="ARBA00022729"/>
    </source>
</evidence>
<dbReference type="Proteomes" id="UP000265000">
    <property type="component" value="Unplaced"/>
</dbReference>
<dbReference type="PANTHER" id="PTHR19433:SF127">
    <property type="entry name" value="NITR9"/>
    <property type="match status" value="1"/>
</dbReference>
<dbReference type="PANTHER" id="PTHR19433">
    <property type="entry name" value="T-CELL RECEPTOR ALPHA CHAIN V REGION-RELATED"/>
    <property type="match status" value="1"/>
</dbReference>
<reference evidence="10" key="1">
    <citation type="submission" date="2025-08" db="UniProtKB">
        <authorList>
            <consortium name="Ensembl"/>
        </authorList>
    </citation>
    <scope>IDENTIFICATION</scope>
</reference>
<comment type="subcellular location">
    <subcellularLocation>
        <location evidence="1">Cell membrane</location>
    </subcellularLocation>
</comment>
<dbReference type="Ensembl" id="ENSFHET00000009706.1">
    <property type="protein sequence ID" value="ENSFHEP00000023686.1"/>
    <property type="gene ID" value="ENSFHEG00000004838.1"/>
</dbReference>
<evidence type="ECO:0000259" key="9">
    <source>
        <dbReference type="PROSITE" id="PS50835"/>
    </source>
</evidence>
<evidence type="ECO:0000256" key="5">
    <source>
        <dbReference type="ARBA" id="ARBA00023136"/>
    </source>
</evidence>
<dbReference type="InterPro" id="IPR036179">
    <property type="entry name" value="Ig-like_dom_sf"/>
</dbReference>
<organism evidence="10 11">
    <name type="scientific">Fundulus heteroclitus</name>
    <name type="common">Killifish</name>
    <name type="synonym">Mummichog</name>
    <dbReference type="NCBI Taxonomy" id="8078"/>
    <lineage>
        <taxon>Eukaryota</taxon>
        <taxon>Metazoa</taxon>
        <taxon>Chordata</taxon>
        <taxon>Craniata</taxon>
        <taxon>Vertebrata</taxon>
        <taxon>Euteleostomi</taxon>
        <taxon>Actinopterygii</taxon>
        <taxon>Neopterygii</taxon>
        <taxon>Teleostei</taxon>
        <taxon>Neoteleostei</taxon>
        <taxon>Acanthomorphata</taxon>
        <taxon>Ovalentaria</taxon>
        <taxon>Atherinomorphae</taxon>
        <taxon>Cyprinodontiformes</taxon>
        <taxon>Fundulidae</taxon>
        <taxon>Fundulus</taxon>
    </lineage>
</organism>
<dbReference type="GeneTree" id="ENSGT00940000162676"/>
<protein>
    <recommendedName>
        <fullName evidence="9">Ig-like domain-containing protein</fullName>
    </recommendedName>
</protein>
<dbReference type="Gene3D" id="2.60.40.10">
    <property type="entry name" value="Immunoglobulins"/>
    <property type="match status" value="2"/>
</dbReference>
<dbReference type="InterPro" id="IPR013106">
    <property type="entry name" value="Ig_V-set"/>
</dbReference>
<feature type="transmembrane region" description="Helical" evidence="8">
    <location>
        <begin position="262"/>
        <end position="287"/>
    </location>
</feature>
<reference evidence="10" key="2">
    <citation type="submission" date="2025-09" db="UniProtKB">
        <authorList>
            <consortium name="Ensembl"/>
        </authorList>
    </citation>
    <scope>IDENTIFICATION</scope>
</reference>
<name>A0A3Q2QA63_FUNHE</name>
<feature type="domain" description="Ig-like" evidence="9">
    <location>
        <begin position="144"/>
        <end position="236"/>
    </location>
</feature>
<evidence type="ECO:0000256" key="4">
    <source>
        <dbReference type="ARBA" id="ARBA00022859"/>
    </source>
</evidence>
<evidence type="ECO:0000256" key="6">
    <source>
        <dbReference type="ARBA" id="ARBA00023157"/>
    </source>
</evidence>
<accession>A0A3Q2QA63</accession>
<feature type="domain" description="Ig-like" evidence="9">
    <location>
        <begin position="43"/>
        <end position="137"/>
    </location>
</feature>
<dbReference type="InterPro" id="IPR007110">
    <property type="entry name" value="Ig-like_dom"/>
</dbReference>
<dbReference type="SUPFAM" id="SSF48726">
    <property type="entry name" value="Immunoglobulin"/>
    <property type="match status" value="2"/>
</dbReference>
<keyword evidence="5 8" id="KW-0472">Membrane</keyword>
<keyword evidence="3" id="KW-0732">Signal</keyword>
<dbReference type="InterPro" id="IPR003599">
    <property type="entry name" value="Ig_sub"/>
</dbReference>
<keyword evidence="7" id="KW-0325">Glycoprotein</keyword>
<keyword evidence="8" id="KW-1133">Transmembrane helix</keyword>
<evidence type="ECO:0000256" key="7">
    <source>
        <dbReference type="ARBA" id="ARBA00023180"/>
    </source>
</evidence>
<keyword evidence="4" id="KW-0391">Immunity</keyword>
<keyword evidence="2" id="KW-1003">Cell membrane</keyword>
<dbReference type="PROSITE" id="PS50835">
    <property type="entry name" value="IG_LIKE"/>
    <property type="match status" value="2"/>
</dbReference>
<dbReference type="STRING" id="8078.ENSFHEP00000023686"/>
<dbReference type="AlphaFoldDB" id="A0A3Q2QA63"/>